<comment type="catalytic activity">
    <reaction evidence="9">
        <text>diphospho-myo-inositol polyphosphate + H2O = myo-inositol polyphosphate + phosphate.</text>
        <dbReference type="EC" id="3.6.1.52"/>
    </reaction>
</comment>
<feature type="domain" description="Nudix hydrolase" evidence="11">
    <location>
        <begin position="52"/>
        <end position="178"/>
    </location>
</feature>
<dbReference type="EMBL" id="JBGFUD010001789">
    <property type="protein sequence ID" value="MFH4976759.1"/>
    <property type="molecule type" value="Genomic_DNA"/>
</dbReference>
<evidence type="ECO:0000256" key="6">
    <source>
        <dbReference type="ARBA" id="ARBA00022723"/>
    </source>
</evidence>
<dbReference type="SUPFAM" id="SSF55811">
    <property type="entry name" value="Nudix"/>
    <property type="match status" value="1"/>
</dbReference>
<evidence type="ECO:0000256" key="8">
    <source>
        <dbReference type="ARBA" id="ARBA00022842"/>
    </source>
</evidence>
<evidence type="ECO:0000256" key="2">
    <source>
        <dbReference type="ARBA" id="ARBA00004496"/>
    </source>
</evidence>
<name>A0ABD6EHE3_9BILA</name>
<comment type="similarity">
    <text evidence="3">Belongs to the Nudix hydrolase family. DIPP subfamily.</text>
</comment>
<sequence length="178" mass="20692">MVCDFKNCGTKSFYMHGLKSEIKNATLIRSYGKASRPMRKNNGQRQRDENGFRLRAAGVCIRQFGRERQILLVSSGKGDDLWVIPGGGIEKNEDERTAALREVYEEAGIRAQIVSRVGEFRDEERKHRTVVFLLEVVEELSEWEDGYFGRKRQWMSFEESMRKVKRSQSPIIQRVQSI</sequence>
<comment type="cofactor">
    <cofactor evidence="1">
        <name>Mg(2+)</name>
        <dbReference type="ChEBI" id="CHEBI:18420"/>
    </cofactor>
</comment>
<dbReference type="InterPro" id="IPR020084">
    <property type="entry name" value="NUDIX_hydrolase_CS"/>
</dbReference>
<keyword evidence="7 10" id="KW-0378">Hydrolase</keyword>
<evidence type="ECO:0000313" key="13">
    <source>
        <dbReference type="Proteomes" id="UP001608902"/>
    </source>
</evidence>
<evidence type="ECO:0000256" key="3">
    <source>
        <dbReference type="ARBA" id="ARBA00008266"/>
    </source>
</evidence>
<evidence type="ECO:0000256" key="1">
    <source>
        <dbReference type="ARBA" id="ARBA00001946"/>
    </source>
</evidence>
<dbReference type="InterPro" id="IPR047198">
    <property type="entry name" value="DDP-like_NUDIX"/>
</dbReference>
<keyword evidence="5" id="KW-0963">Cytoplasm</keyword>
<dbReference type="PROSITE" id="PS51462">
    <property type="entry name" value="NUDIX"/>
    <property type="match status" value="1"/>
</dbReference>
<protein>
    <recommendedName>
        <fullName evidence="4">diphosphoinositol-polyphosphate diphosphatase</fullName>
        <ecNumber evidence="4">3.6.1.52</ecNumber>
    </recommendedName>
</protein>
<dbReference type="InterPro" id="IPR020476">
    <property type="entry name" value="Nudix_hydrolase"/>
</dbReference>
<gene>
    <name evidence="12" type="ORF">AB6A40_003468</name>
</gene>
<dbReference type="InterPro" id="IPR000086">
    <property type="entry name" value="NUDIX_hydrolase_dom"/>
</dbReference>
<keyword evidence="6" id="KW-0479">Metal-binding</keyword>
<keyword evidence="8" id="KW-0460">Magnesium</keyword>
<accession>A0ABD6EHE3</accession>
<comment type="subcellular location">
    <subcellularLocation>
        <location evidence="2">Cytoplasm</location>
    </subcellularLocation>
</comment>
<dbReference type="GO" id="GO:0005737">
    <property type="term" value="C:cytoplasm"/>
    <property type="evidence" value="ECO:0007669"/>
    <property type="project" value="UniProtKB-SubCell"/>
</dbReference>
<dbReference type="Gene3D" id="3.90.79.10">
    <property type="entry name" value="Nucleoside Triphosphate Pyrophosphohydrolase"/>
    <property type="match status" value="1"/>
</dbReference>
<evidence type="ECO:0000259" key="11">
    <source>
        <dbReference type="PROSITE" id="PS51462"/>
    </source>
</evidence>
<dbReference type="GO" id="GO:0046872">
    <property type="term" value="F:metal ion binding"/>
    <property type="evidence" value="ECO:0007669"/>
    <property type="project" value="UniProtKB-KW"/>
</dbReference>
<dbReference type="EC" id="3.6.1.52" evidence="4"/>
<dbReference type="AlphaFoldDB" id="A0ABD6EHE3"/>
<dbReference type="Pfam" id="PF00293">
    <property type="entry name" value="NUDIX"/>
    <property type="match status" value="1"/>
</dbReference>
<evidence type="ECO:0000256" key="9">
    <source>
        <dbReference type="ARBA" id="ARBA00033994"/>
    </source>
</evidence>
<dbReference type="GO" id="GO:0008486">
    <property type="term" value="F:diphosphoinositol-polyphosphate diphosphatase activity"/>
    <property type="evidence" value="ECO:0007669"/>
    <property type="project" value="UniProtKB-EC"/>
</dbReference>
<organism evidence="12 13">
    <name type="scientific">Gnathostoma spinigerum</name>
    <dbReference type="NCBI Taxonomy" id="75299"/>
    <lineage>
        <taxon>Eukaryota</taxon>
        <taxon>Metazoa</taxon>
        <taxon>Ecdysozoa</taxon>
        <taxon>Nematoda</taxon>
        <taxon>Chromadorea</taxon>
        <taxon>Rhabditida</taxon>
        <taxon>Spirurina</taxon>
        <taxon>Gnathostomatomorpha</taxon>
        <taxon>Gnathostomatoidea</taxon>
        <taxon>Gnathostomatidae</taxon>
        <taxon>Gnathostoma</taxon>
    </lineage>
</organism>
<dbReference type="Proteomes" id="UP001608902">
    <property type="component" value="Unassembled WGS sequence"/>
</dbReference>
<comment type="caution">
    <text evidence="12">The sequence shown here is derived from an EMBL/GenBank/DDBJ whole genome shotgun (WGS) entry which is preliminary data.</text>
</comment>
<evidence type="ECO:0000256" key="7">
    <source>
        <dbReference type="ARBA" id="ARBA00022801"/>
    </source>
</evidence>
<evidence type="ECO:0000256" key="4">
    <source>
        <dbReference type="ARBA" id="ARBA00012527"/>
    </source>
</evidence>
<evidence type="ECO:0000313" key="12">
    <source>
        <dbReference type="EMBL" id="MFH4976759.1"/>
    </source>
</evidence>
<dbReference type="PANTHER" id="PTHR12629:SF0">
    <property type="entry name" value="DIPHOSPHOINOSITOL-POLYPHOSPHATE DIPHOSPHATASE"/>
    <property type="match status" value="1"/>
</dbReference>
<evidence type="ECO:0000256" key="5">
    <source>
        <dbReference type="ARBA" id="ARBA00022490"/>
    </source>
</evidence>
<reference evidence="12 13" key="1">
    <citation type="submission" date="2024-08" db="EMBL/GenBank/DDBJ databases">
        <title>Gnathostoma spinigerum genome.</title>
        <authorList>
            <person name="Gonzalez-Bertolin B."/>
            <person name="Monzon S."/>
            <person name="Zaballos A."/>
            <person name="Jimenez P."/>
            <person name="Dekumyoy P."/>
            <person name="Varona S."/>
            <person name="Cuesta I."/>
            <person name="Sumanam S."/>
            <person name="Adisakwattana P."/>
            <person name="Gasser R.B."/>
            <person name="Hernandez-Gonzalez A."/>
            <person name="Young N.D."/>
            <person name="Perteguer M.J."/>
        </authorList>
    </citation>
    <scope>NUCLEOTIDE SEQUENCE [LARGE SCALE GENOMIC DNA]</scope>
    <source>
        <strain evidence="12">AL3</strain>
        <tissue evidence="12">Liver</tissue>
    </source>
</reference>
<keyword evidence="13" id="KW-1185">Reference proteome</keyword>
<dbReference type="PANTHER" id="PTHR12629">
    <property type="entry name" value="DIPHOSPHOINOSITOL POLYPHOSPHATE PHOSPHOHYDROLASE"/>
    <property type="match status" value="1"/>
</dbReference>
<dbReference type="PRINTS" id="PR00502">
    <property type="entry name" value="NUDIXFAMILY"/>
</dbReference>
<dbReference type="FunFam" id="3.90.79.10:FF:000002">
    <property type="entry name" value="diphosphoinositol polyphosphate phosphohydrolase 1"/>
    <property type="match status" value="1"/>
</dbReference>
<evidence type="ECO:0000256" key="10">
    <source>
        <dbReference type="RuleBase" id="RU003476"/>
    </source>
</evidence>
<dbReference type="InterPro" id="IPR015797">
    <property type="entry name" value="NUDIX_hydrolase-like_dom_sf"/>
</dbReference>
<dbReference type="CDD" id="cd04666">
    <property type="entry name" value="NUDIX_DIPP2_like_Nudt4"/>
    <property type="match status" value="1"/>
</dbReference>
<proteinExistence type="inferred from homology"/>
<dbReference type="PROSITE" id="PS00893">
    <property type="entry name" value="NUDIX_BOX"/>
    <property type="match status" value="1"/>
</dbReference>